<dbReference type="PANTHER" id="PTHR37069:SF2">
    <property type="entry name" value="PIGGYBAC TRANSPOSABLE ELEMENT-DERIVED PROTEIN DOMAIN-CONTAINING PROTEIN"/>
    <property type="match status" value="1"/>
</dbReference>
<dbReference type="AlphaFoldDB" id="A0ABD3FQE2"/>
<name>A0ABD3FQE2_9STRA</name>
<comment type="caution">
    <text evidence="1">The sequence shown here is derived from an EMBL/GenBank/DDBJ whole genome shotgun (WGS) entry which is preliminary data.</text>
</comment>
<reference evidence="1 2" key="1">
    <citation type="submission" date="2024-09" db="EMBL/GenBank/DDBJ databases">
        <title>Genome sequencing and assembly of Phytophthora oleae, isolate VK10A, causative agent of rot of olive drupes.</title>
        <authorList>
            <person name="Conti Taguali S."/>
            <person name="Riolo M."/>
            <person name="La Spada F."/>
            <person name="Cacciola S.O."/>
            <person name="Dionisio G."/>
        </authorList>
    </citation>
    <scope>NUCLEOTIDE SEQUENCE [LARGE SCALE GENOMIC DNA]</scope>
    <source>
        <strain evidence="1 2">VK10A</strain>
    </source>
</reference>
<proteinExistence type="predicted"/>
<gene>
    <name evidence="1" type="ORF">V7S43_005536</name>
</gene>
<protein>
    <submittedName>
        <fullName evidence="1">Uncharacterized protein</fullName>
    </submittedName>
</protein>
<organism evidence="1 2">
    <name type="scientific">Phytophthora oleae</name>
    <dbReference type="NCBI Taxonomy" id="2107226"/>
    <lineage>
        <taxon>Eukaryota</taxon>
        <taxon>Sar</taxon>
        <taxon>Stramenopiles</taxon>
        <taxon>Oomycota</taxon>
        <taxon>Peronosporomycetes</taxon>
        <taxon>Peronosporales</taxon>
        <taxon>Peronosporaceae</taxon>
        <taxon>Phytophthora</taxon>
    </lineage>
</organism>
<dbReference type="Proteomes" id="UP001632037">
    <property type="component" value="Unassembled WGS sequence"/>
</dbReference>
<evidence type="ECO:0000313" key="1">
    <source>
        <dbReference type="EMBL" id="KAL3669152.1"/>
    </source>
</evidence>
<sequence>MSVLDREVTARDLDFRSVWQELRRQGWTRKSLSRRSHDDWYFYICPGRSTTGTEGVDFFRGEEVVLRYYAAELRKKAGVPVHTAATPSLEPGDAQLVAAVPVVRKTYAADIEAAEARALTIVAAQKLFMRLTILLLLFMSLPQLKLIQKLKSHMHIKIGERSLQRCKS</sequence>
<evidence type="ECO:0000313" key="2">
    <source>
        <dbReference type="Proteomes" id="UP001632037"/>
    </source>
</evidence>
<keyword evidence="2" id="KW-1185">Reference proteome</keyword>
<accession>A0ABD3FQE2</accession>
<dbReference type="PANTHER" id="PTHR37069">
    <property type="entry name" value="DDE_TNP_1_7 DOMAIN-CONTAINING PROTEIN"/>
    <property type="match status" value="1"/>
</dbReference>
<dbReference type="EMBL" id="JBIMZQ010000009">
    <property type="protein sequence ID" value="KAL3669152.1"/>
    <property type="molecule type" value="Genomic_DNA"/>
</dbReference>